<reference evidence="1" key="1">
    <citation type="submission" date="2019-11" db="EMBL/GenBank/DDBJ databases">
        <authorList>
            <person name="Liu Y."/>
            <person name="Hou J."/>
            <person name="Li T.-Q."/>
            <person name="Guan C.-H."/>
            <person name="Wu X."/>
            <person name="Wu H.-Z."/>
            <person name="Ling F."/>
            <person name="Zhang R."/>
            <person name="Shi X.-G."/>
            <person name="Ren J.-P."/>
            <person name="Chen E.-F."/>
            <person name="Sun J.-M."/>
        </authorList>
    </citation>
    <scope>NUCLEOTIDE SEQUENCE</scope>
    <source>
        <strain evidence="1">Adult_tree_wgs_1</strain>
        <tissue evidence="1">Leaves</tissue>
    </source>
</reference>
<comment type="caution">
    <text evidence="1">The sequence shown here is derived from an EMBL/GenBank/DDBJ whole genome shotgun (WGS) entry which is preliminary data.</text>
</comment>
<gene>
    <name evidence="1" type="ORF">RHSIM_Rhsim08G0164500</name>
</gene>
<dbReference type="EMBL" id="WJXA01000008">
    <property type="protein sequence ID" value="KAF7135385.1"/>
    <property type="molecule type" value="Genomic_DNA"/>
</dbReference>
<dbReference type="AlphaFoldDB" id="A0A834LGX2"/>
<protein>
    <submittedName>
        <fullName evidence="1">Uncharacterized protein</fullName>
    </submittedName>
</protein>
<accession>A0A834LGX2</accession>
<proteinExistence type="predicted"/>
<evidence type="ECO:0000313" key="1">
    <source>
        <dbReference type="EMBL" id="KAF7135385.1"/>
    </source>
</evidence>
<organism evidence="1 2">
    <name type="scientific">Rhododendron simsii</name>
    <name type="common">Sims's rhododendron</name>
    <dbReference type="NCBI Taxonomy" id="118357"/>
    <lineage>
        <taxon>Eukaryota</taxon>
        <taxon>Viridiplantae</taxon>
        <taxon>Streptophyta</taxon>
        <taxon>Embryophyta</taxon>
        <taxon>Tracheophyta</taxon>
        <taxon>Spermatophyta</taxon>
        <taxon>Magnoliopsida</taxon>
        <taxon>eudicotyledons</taxon>
        <taxon>Gunneridae</taxon>
        <taxon>Pentapetalae</taxon>
        <taxon>asterids</taxon>
        <taxon>Ericales</taxon>
        <taxon>Ericaceae</taxon>
        <taxon>Ericoideae</taxon>
        <taxon>Rhodoreae</taxon>
        <taxon>Rhododendron</taxon>
    </lineage>
</organism>
<name>A0A834LGX2_RHOSS</name>
<evidence type="ECO:0000313" key="2">
    <source>
        <dbReference type="Proteomes" id="UP000626092"/>
    </source>
</evidence>
<dbReference type="Proteomes" id="UP000626092">
    <property type="component" value="Unassembled WGS sequence"/>
</dbReference>
<keyword evidence="2" id="KW-1185">Reference proteome</keyword>
<sequence>MLQNYGLEVRCVGFSCPPKWVDEPTIEVYSPKVSATTPNRFTRIALEAGCFLCVFMYGSKREVCNLVHHDRRDLIVGFMKFLLEADKNDDA</sequence>